<dbReference type="Pfam" id="PF10327">
    <property type="entry name" value="7TM_GPCR_Sri"/>
    <property type="match status" value="1"/>
</dbReference>
<sequence>MNTTELSSQFQSAVSMAHHICGPVFLSINTFVCLLIVLDTDAQGKVYRKYLFSLQFFSTLTDAFLSTQAPVMQMNCRLMYSESEIGNFIDTESATMIYVILFFGVSYAYFTCVYYRQK</sequence>
<dbReference type="Proteomes" id="UP001328107">
    <property type="component" value="Unassembled WGS sequence"/>
</dbReference>
<keyword evidence="1" id="KW-1133">Transmembrane helix</keyword>
<evidence type="ECO:0000313" key="3">
    <source>
        <dbReference type="Proteomes" id="UP001328107"/>
    </source>
</evidence>
<gene>
    <name evidence="2" type="ORF">PMAYCL1PPCAC_05793</name>
</gene>
<dbReference type="AlphaFoldDB" id="A0AAN5C3C7"/>
<feature type="transmembrane region" description="Helical" evidence="1">
    <location>
        <begin position="50"/>
        <end position="71"/>
    </location>
</feature>
<feature type="non-terminal residue" evidence="2">
    <location>
        <position position="118"/>
    </location>
</feature>
<keyword evidence="3" id="KW-1185">Reference proteome</keyword>
<organism evidence="2 3">
    <name type="scientific">Pristionchus mayeri</name>
    <dbReference type="NCBI Taxonomy" id="1317129"/>
    <lineage>
        <taxon>Eukaryota</taxon>
        <taxon>Metazoa</taxon>
        <taxon>Ecdysozoa</taxon>
        <taxon>Nematoda</taxon>
        <taxon>Chromadorea</taxon>
        <taxon>Rhabditida</taxon>
        <taxon>Rhabditina</taxon>
        <taxon>Diplogasteromorpha</taxon>
        <taxon>Diplogasteroidea</taxon>
        <taxon>Neodiplogasteridae</taxon>
        <taxon>Pristionchus</taxon>
    </lineage>
</organism>
<reference evidence="3" key="1">
    <citation type="submission" date="2022-10" db="EMBL/GenBank/DDBJ databases">
        <title>Genome assembly of Pristionchus species.</title>
        <authorList>
            <person name="Yoshida K."/>
            <person name="Sommer R.J."/>
        </authorList>
    </citation>
    <scope>NUCLEOTIDE SEQUENCE [LARGE SCALE GENOMIC DNA]</scope>
    <source>
        <strain evidence="3">RS5460</strain>
    </source>
</reference>
<keyword evidence="1" id="KW-0812">Transmembrane</keyword>
<accession>A0AAN5C3C7</accession>
<feature type="transmembrane region" description="Helical" evidence="1">
    <location>
        <begin position="16"/>
        <end position="38"/>
    </location>
</feature>
<feature type="transmembrane region" description="Helical" evidence="1">
    <location>
        <begin position="96"/>
        <end position="115"/>
    </location>
</feature>
<keyword evidence="1" id="KW-0472">Membrane</keyword>
<protein>
    <recommendedName>
        <fullName evidence="4">G protein-coupled receptor</fullName>
    </recommendedName>
</protein>
<name>A0AAN5C3C7_9BILA</name>
<dbReference type="EMBL" id="BTRK01000002">
    <property type="protein sequence ID" value="GMR35598.1"/>
    <property type="molecule type" value="Genomic_DNA"/>
</dbReference>
<evidence type="ECO:0008006" key="4">
    <source>
        <dbReference type="Google" id="ProtNLM"/>
    </source>
</evidence>
<dbReference type="InterPro" id="IPR019429">
    <property type="entry name" value="7TM_GPCR_serpentine_rcpt_Sri"/>
</dbReference>
<comment type="caution">
    <text evidence="2">The sequence shown here is derived from an EMBL/GenBank/DDBJ whole genome shotgun (WGS) entry which is preliminary data.</text>
</comment>
<evidence type="ECO:0000256" key="1">
    <source>
        <dbReference type="SAM" id="Phobius"/>
    </source>
</evidence>
<proteinExistence type="predicted"/>
<evidence type="ECO:0000313" key="2">
    <source>
        <dbReference type="EMBL" id="GMR35598.1"/>
    </source>
</evidence>